<reference evidence="1 2" key="1">
    <citation type="journal article" date="2018" name="Front. Plant Sci.">
        <title>Red Clover (Trifolium pratense) and Zigzag Clover (T. medium) - A Picture of Genomic Similarities and Differences.</title>
        <authorList>
            <person name="Dluhosova J."/>
            <person name="Istvanek J."/>
            <person name="Nedelnik J."/>
            <person name="Repkova J."/>
        </authorList>
    </citation>
    <scope>NUCLEOTIDE SEQUENCE [LARGE SCALE GENOMIC DNA]</scope>
    <source>
        <strain evidence="2">cv. 10/8</strain>
        <tissue evidence="1">Leaf</tissue>
    </source>
</reference>
<dbReference type="AlphaFoldDB" id="A0A392VQA3"/>
<comment type="caution">
    <text evidence="1">The sequence shown here is derived from an EMBL/GenBank/DDBJ whole genome shotgun (WGS) entry which is preliminary data.</text>
</comment>
<dbReference type="Proteomes" id="UP000265520">
    <property type="component" value="Unassembled WGS sequence"/>
</dbReference>
<dbReference type="EMBL" id="LXQA011248493">
    <property type="protein sequence ID" value="MCI90578.1"/>
    <property type="molecule type" value="Genomic_DNA"/>
</dbReference>
<accession>A0A392VQA3</accession>
<evidence type="ECO:0000313" key="2">
    <source>
        <dbReference type="Proteomes" id="UP000265520"/>
    </source>
</evidence>
<keyword evidence="2" id="KW-1185">Reference proteome</keyword>
<name>A0A392VQA3_9FABA</name>
<protein>
    <submittedName>
        <fullName evidence="1">Uncharacterized protein</fullName>
    </submittedName>
</protein>
<proteinExistence type="predicted"/>
<feature type="non-terminal residue" evidence="1">
    <location>
        <position position="1"/>
    </location>
</feature>
<sequence length="19" mass="2095">FQGVRFASTGFARKSFDAC</sequence>
<evidence type="ECO:0000313" key="1">
    <source>
        <dbReference type="EMBL" id="MCI90578.1"/>
    </source>
</evidence>
<organism evidence="1 2">
    <name type="scientific">Trifolium medium</name>
    <dbReference type="NCBI Taxonomy" id="97028"/>
    <lineage>
        <taxon>Eukaryota</taxon>
        <taxon>Viridiplantae</taxon>
        <taxon>Streptophyta</taxon>
        <taxon>Embryophyta</taxon>
        <taxon>Tracheophyta</taxon>
        <taxon>Spermatophyta</taxon>
        <taxon>Magnoliopsida</taxon>
        <taxon>eudicotyledons</taxon>
        <taxon>Gunneridae</taxon>
        <taxon>Pentapetalae</taxon>
        <taxon>rosids</taxon>
        <taxon>fabids</taxon>
        <taxon>Fabales</taxon>
        <taxon>Fabaceae</taxon>
        <taxon>Papilionoideae</taxon>
        <taxon>50 kb inversion clade</taxon>
        <taxon>NPAAA clade</taxon>
        <taxon>Hologalegina</taxon>
        <taxon>IRL clade</taxon>
        <taxon>Trifolieae</taxon>
        <taxon>Trifolium</taxon>
    </lineage>
</organism>